<dbReference type="CDD" id="cd05829">
    <property type="entry name" value="Sortase_F"/>
    <property type="match status" value="1"/>
</dbReference>
<dbReference type="RefSeq" id="WP_344811181.1">
    <property type="nucleotide sequence ID" value="NZ_BAAAYX010000002.1"/>
</dbReference>
<feature type="compositionally biased region" description="Low complexity" evidence="2">
    <location>
        <begin position="54"/>
        <end position="78"/>
    </location>
</feature>
<name>A0ABP7CX44_9ACTN</name>
<feature type="region of interest" description="Disordered" evidence="2">
    <location>
        <begin position="51"/>
        <end position="87"/>
    </location>
</feature>
<dbReference type="Proteomes" id="UP001500051">
    <property type="component" value="Unassembled WGS sequence"/>
</dbReference>
<gene>
    <name evidence="3" type="ORF">GCM10022204_10180</name>
</gene>
<keyword evidence="4" id="KW-1185">Reference proteome</keyword>
<accession>A0ABP7CX44</accession>
<evidence type="ECO:0000313" key="4">
    <source>
        <dbReference type="Proteomes" id="UP001500051"/>
    </source>
</evidence>
<dbReference type="InterPro" id="IPR023365">
    <property type="entry name" value="Sortase_dom-sf"/>
</dbReference>
<proteinExistence type="predicted"/>
<sequence length="240" mass="24904">MDRRPAGAGPLARVRRLAEIRPTGLIRPTGRVGLLTASVVLLASCAAPVPPAGGPAAAPTAGASASATPSAAAPSPGAAGRGTQAPSQVKRFVPVQLILPGKESARVEPVSTVDGELQVPKDVEHLGWWDGSSWLNDPFGSTVIAGHVDSATEGLGFFAQLLRVEKGQRVQVRGAAGQRQTFTITSVRTVAQNALADDSRALTQTGDHRLVLITCTGAYRPGRGYESNLVVTAKLVPERR</sequence>
<dbReference type="InterPro" id="IPR042001">
    <property type="entry name" value="Sortase_F"/>
</dbReference>
<organism evidence="3 4">
    <name type="scientific">Microlunatus aurantiacus</name>
    <dbReference type="NCBI Taxonomy" id="446786"/>
    <lineage>
        <taxon>Bacteria</taxon>
        <taxon>Bacillati</taxon>
        <taxon>Actinomycetota</taxon>
        <taxon>Actinomycetes</taxon>
        <taxon>Propionibacteriales</taxon>
        <taxon>Propionibacteriaceae</taxon>
        <taxon>Microlunatus</taxon>
    </lineage>
</organism>
<evidence type="ECO:0000256" key="1">
    <source>
        <dbReference type="ARBA" id="ARBA00022801"/>
    </source>
</evidence>
<evidence type="ECO:0000313" key="3">
    <source>
        <dbReference type="EMBL" id="GAA3696161.1"/>
    </source>
</evidence>
<dbReference type="Pfam" id="PF04203">
    <property type="entry name" value="Sortase"/>
    <property type="match status" value="1"/>
</dbReference>
<keyword evidence="1" id="KW-0378">Hydrolase</keyword>
<dbReference type="InterPro" id="IPR005754">
    <property type="entry name" value="Sortase"/>
</dbReference>
<evidence type="ECO:0000256" key="2">
    <source>
        <dbReference type="SAM" id="MobiDB-lite"/>
    </source>
</evidence>
<dbReference type="SUPFAM" id="SSF63817">
    <property type="entry name" value="Sortase"/>
    <property type="match status" value="1"/>
</dbReference>
<evidence type="ECO:0008006" key="5">
    <source>
        <dbReference type="Google" id="ProtNLM"/>
    </source>
</evidence>
<protein>
    <recommendedName>
        <fullName evidence="5">LPXTG-site transpeptidase (Sortase) family protein</fullName>
    </recommendedName>
</protein>
<dbReference type="EMBL" id="BAAAYX010000002">
    <property type="protein sequence ID" value="GAA3696161.1"/>
    <property type="molecule type" value="Genomic_DNA"/>
</dbReference>
<comment type="caution">
    <text evidence="3">The sequence shown here is derived from an EMBL/GenBank/DDBJ whole genome shotgun (WGS) entry which is preliminary data.</text>
</comment>
<reference evidence="4" key="1">
    <citation type="journal article" date="2019" name="Int. J. Syst. Evol. Microbiol.">
        <title>The Global Catalogue of Microorganisms (GCM) 10K type strain sequencing project: providing services to taxonomists for standard genome sequencing and annotation.</title>
        <authorList>
            <consortium name="The Broad Institute Genomics Platform"/>
            <consortium name="The Broad Institute Genome Sequencing Center for Infectious Disease"/>
            <person name="Wu L."/>
            <person name="Ma J."/>
        </authorList>
    </citation>
    <scope>NUCLEOTIDE SEQUENCE [LARGE SCALE GENOMIC DNA]</scope>
    <source>
        <strain evidence="4">JCM 16548</strain>
    </source>
</reference>
<dbReference type="Gene3D" id="2.40.260.10">
    <property type="entry name" value="Sortase"/>
    <property type="match status" value="1"/>
</dbReference>